<evidence type="ECO:0000256" key="1">
    <source>
        <dbReference type="SAM" id="MobiDB-lite"/>
    </source>
</evidence>
<feature type="region of interest" description="Disordered" evidence="1">
    <location>
        <begin position="1"/>
        <end position="22"/>
    </location>
</feature>
<dbReference type="PANTHER" id="PTHR33143">
    <property type="entry name" value="F16F4.1 PROTEIN-RELATED"/>
    <property type="match status" value="1"/>
</dbReference>
<gene>
    <name evidence="3" type="ORF">SAY86_023881</name>
</gene>
<dbReference type="Pfam" id="PF05678">
    <property type="entry name" value="VQ"/>
    <property type="match status" value="1"/>
</dbReference>
<evidence type="ECO:0000313" key="3">
    <source>
        <dbReference type="EMBL" id="KAK4793446.1"/>
    </source>
</evidence>
<dbReference type="Proteomes" id="UP001346149">
    <property type="component" value="Unassembled WGS sequence"/>
</dbReference>
<evidence type="ECO:0000259" key="2">
    <source>
        <dbReference type="Pfam" id="PF05678"/>
    </source>
</evidence>
<organism evidence="3 4">
    <name type="scientific">Trapa natans</name>
    <name type="common">Water chestnut</name>
    <dbReference type="NCBI Taxonomy" id="22666"/>
    <lineage>
        <taxon>Eukaryota</taxon>
        <taxon>Viridiplantae</taxon>
        <taxon>Streptophyta</taxon>
        <taxon>Embryophyta</taxon>
        <taxon>Tracheophyta</taxon>
        <taxon>Spermatophyta</taxon>
        <taxon>Magnoliopsida</taxon>
        <taxon>eudicotyledons</taxon>
        <taxon>Gunneridae</taxon>
        <taxon>Pentapetalae</taxon>
        <taxon>rosids</taxon>
        <taxon>malvids</taxon>
        <taxon>Myrtales</taxon>
        <taxon>Lythraceae</taxon>
        <taxon>Trapa</taxon>
    </lineage>
</organism>
<reference evidence="3 4" key="1">
    <citation type="journal article" date="2023" name="Hortic Res">
        <title>Pangenome of water caltrop reveals structural variations and asymmetric subgenome divergence after allopolyploidization.</title>
        <authorList>
            <person name="Zhang X."/>
            <person name="Chen Y."/>
            <person name="Wang L."/>
            <person name="Yuan Y."/>
            <person name="Fang M."/>
            <person name="Shi L."/>
            <person name="Lu R."/>
            <person name="Comes H.P."/>
            <person name="Ma Y."/>
            <person name="Chen Y."/>
            <person name="Huang G."/>
            <person name="Zhou Y."/>
            <person name="Zheng Z."/>
            <person name="Qiu Y."/>
        </authorList>
    </citation>
    <scope>NUCLEOTIDE SEQUENCE [LARGE SCALE GENOMIC DNA]</scope>
    <source>
        <strain evidence="3">F231</strain>
    </source>
</reference>
<keyword evidence="4" id="KW-1185">Reference proteome</keyword>
<name>A0AAN7MB64_TRANT</name>
<dbReference type="PANTHER" id="PTHR33143:SF76">
    <property type="entry name" value="VQ MOTIF-CONTAINING PROTEIN 8, CHLOROPLASTIC"/>
    <property type="match status" value="1"/>
</dbReference>
<evidence type="ECO:0000313" key="4">
    <source>
        <dbReference type="Proteomes" id="UP001346149"/>
    </source>
</evidence>
<comment type="caution">
    <text evidence="3">The sequence shown here is derived from an EMBL/GenBank/DDBJ whole genome shotgun (WGS) entry which is preliminary data.</text>
</comment>
<protein>
    <recommendedName>
        <fullName evidence="2">VQ domain-containing protein</fullName>
    </recommendedName>
</protein>
<dbReference type="InterPro" id="IPR008889">
    <property type="entry name" value="VQ"/>
</dbReference>
<sequence>MSPTKSHDQPSASRIPINGARPLPLKISNGSHLIQKPCSNSSSNISFSSSSSYLLTGHALATTLPKSNNYQKQQQKKQPVIIYTESPKVIHTRASEFMALVQKLTGYSRSDENKESSVDLGQIKGDNHQSDLNLRLSPDVISHIPDLPSFQRDIPLLTPSSMNLFLSPHSRLLLVPDAGGGLMSPSMVEFMNGLQKC</sequence>
<dbReference type="InterPro" id="IPR039607">
    <property type="entry name" value="VQ_8/17/18/20/21/25"/>
</dbReference>
<feature type="domain" description="VQ" evidence="2">
    <location>
        <begin position="86"/>
        <end position="106"/>
    </location>
</feature>
<proteinExistence type="predicted"/>
<dbReference type="GO" id="GO:0005634">
    <property type="term" value="C:nucleus"/>
    <property type="evidence" value="ECO:0007669"/>
    <property type="project" value="TreeGrafter"/>
</dbReference>
<accession>A0AAN7MB64</accession>
<dbReference type="EMBL" id="JAXQNO010000008">
    <property type="protein sequence ID" value="KAK4793446.1"/>
    <property type="molecule type" value="Genomic_DNA"/>
</dbReference>
<dbReference type="AlphaFoldDB" id="A0AAN7MB64"/>